<evidence type="ECO:0000313" key="12">
    <source>
        <dbReference type="Proteomes" id="UP000749559"/>
    </source>
</evidence>
<protein>
    <recommendedName>
        <fullName evidence="10">G-protein coupled receptors family 1 profile domain-containing protein</fullName>
    </recommendedName>
</protein>
<dbReference type="CDD" id="cd00637">
    <property type="entry name" value="7tm_classA_rhodopsin-like"/>
    <property type="match status" value="1"/>
</dbReference>
<organism evidence="11 12">
    <name type="scientific">Owenia fusiformis</name>
    <name type="common">Polychaete worm</name>
    <dbReference type="NCBI Taxonomy" id="6347"/>
    <lineage>
        <taxon>Eukaryota</taxon>
        <taxon>Metazoa</taxon>
        <taxon>Spiralia</taxon>
        <taxon>Lophotrochozoa</taxon>
        <taxon>Annelida</taxon>
        <taxon>Polychaeta</taxon>
        <taxon>Sedentaria</taxon>
        <taxon>Canalipalpata</taxon>
        <taxon>Sabellida</taxon>
        <taxon>Oweniida</taxon>
        <taxon>Oweniidae</taxon>
        <taxon>Owenia</taxon>
    </lineage>
</organism>
<feature type="transmembrane region" description="Helical" evidence="9">
    <location>
        <begin position="137"/>
        <end position="159"/>
    </location>
</feature>
<dbReference type="PANTHER" id="PTHR24249">
    <property type="entry name" value="HISTAMINE RECEPTOR-RELATED G-PROTEIN COUPLED RECEPTOR"/>
    <property type="match status" value="1"/>
</dbReference>
<dbReference type="Pfam" id="PF00001">
    <property type="entry name" value="7tm_1"/>
    <property type="match status" value="1"/>
</dbReference>
<keyword evidence="12" id="KW-1185">Reference proteome</keyword>
<keyword evidence="4 9" id="KW-1133">Transmembrane helix</keyword>
<dbReference type="AlphaFoldDB" id="A0A8S4MYB2"/>
<dbReference type="PRINTS" id="PR00237">
    <property type="entry name" value="GPCRRHODOPSN"/>
</dbReference>
<feature type="transmembrane region" description="Helical" evidence="9">
    <location>
        <begin position="192"/>
        <end position="217"/>
    </location>
</feature>
<accession>A0A8S4MYB2</accession>
<evidence type="ECO:0000313" key="11">
    <source>
        <dbReference type="EMBL" id="CAH1773180.1"/>
    </source>
</evidence>
<dbReference type="InterPro" id="IPR050569">
    <property type="entry name" value="TAAR"/>
</dbReference>
<dbReference type="Gene3D" id="1.20.1070.10">
    <property type="entry name" value="Rhodopsin 7-helix transmembrane proteins"/>
    <property type="match status" value="1"/>
</dbReference>
<dbReference type="GO" id="GO:0004930">
    <property type="term" value="F:G protein-coupled receptor activity"/>
    <property type="evidence" value="ECO:0007669"/>
    <property type="project" value="UniProtKB-KW"/>
</dbReference>
<keyword evidence="6 9" id="KW-0472">Membrane</keyword>
<evidence type="ECO:0000256" key="5">
    <source>
        <dbReference type="ARBA" id="ARBA00023040"/>
    </source>
</evidence>
<feature type="non-terminal residue" evidence="11">
    <location>
        <position position="1"/>
    </location>
</feature>
<dbReference type="EMBL" id="CAIIXF020000001">
    <property type="protein sequence ID" value="CAH1773180.1"/>
    <property type="molecule type" value="Genomic_DNA"/>
</dbReference>
<evidence type="ECO:0000256" key="2">
    <source>
        <dbReference type="ARBA" id="ARBA00022475"/>
    </source>
</evidence>
<evidence type="ECO:0000256" key="9">
    <source>
        <dbReference type="SAM" id="Phobius"/>
    </source>
</evidence>
<dbReference type="GO" id="GO:0005886">
    <property type="term" value="C:plasma membrane"/>
    <property type="evidence" value="ECO:0007669"/>
    <property type="project" value="UniProtKB-SubCell"/>
</dbReference>
<name>A0A8S4MYB2_OWEFU</name>
<feature type="transmembrane region" description="Helical" evidence="9">
    <location>
        <begin position="229"/>
        <end position="247"/>
    </location>
</feature>
<feature type="domain" description="G-protein coupled receptors family 1 profile" evidence="10">
    <location>
        <begin position="1"/>
        <end position="245"/>
    </location>
</feature>
<dbReference type="InterPro" id="IPR000276">
    <property type="entry name" value="GPCR_Rhodpsn"/>
</dbReference>
<dbReference type="Proteomes" id="UP000749559">
    <property type="component" value="Unassembled WGS sequence"/>
</dbReference>
<comment type="caution">
    <text evidence="11">The sequence shown here is derived from an EMBL/GenBank/DDBJ whole genome shotgun (WGS) entry which is preliminary data.</text>
</comment>
<comment type="subcellular location">
    <subcellularLocation>
        <location evidence="1">Cell membrane</location>
        <topology evidence="1">Multi-pass membrane protein</topology>
    </subcellularLocation>
</comment>
<reference evidence="11" key="1">
    <citation type="submission" date="2022-03" db="EMBL/GenBank/DDBJ databases">
        <authorList>
            <person name="Martin C."/>
        </authorList>
    </citation>
    <scope>NUCLEOTIDE SEQUENCE</scope>
</reference>
<evidence type="ECO:0000256" key="8">
    <source>
        <dbReference type="ARBA" id="ARBA00023224"/>
    </source>
</evidence>
<feature type="transmembrane region" description="Helical" evidence="9">
    <location>
        <begin position="95"/>
        <end position="117"/>
    </location>
</feature>
<dbReference type="PROSITE" id="PS50262">
    <property type="entry name" value="G_PROTEIN_RECEP_F1_2"/>
    <property type="match status" value="1"/>
</dbReference>
<feature type="transmembrane region" description="Helical" evidence="9">
    <location>
        <begin position="6"/>
        <end position="27"/>
    </location>
</feature>
<dbReference type="OrthoDB" id="5965749at2759"/>
<evidence type="ECO:0000259" key="10">
    <source>
        <dbReference type="PROSITE" id="PS50262"/>
    </source>
</evidence>
<evidence type="ECO:0000256" key="1">
    <source>
        <dbReference type="ARBA" id="ARBA00004651"/>
    </source>
</evidence>
<gene>
    <name evidence="11" type="ORF">OFUS_LOCUS814</name>
</gene>
<sequence length="266" mass="30563">HTPTNIVAVNIALVDLLQGLIATPMRLLMNYEYDIAKDIVYGAVMSKYFCIMRLGFSTIPCGLTLLLFIVMSVDRYIAIIYPFKYDKIKIHLGKACSLCWLCSGVMFVKPIIDLRIWDPSMICSNYSDWLPNHDVMMYIWIIVSVSISTGLHIQIQWIVHRHHNNIFNQIQAIDHNSAVVYKKGFRVLKSSILLFGFFIGMWGSFLLFRVLGTLLFGGDTVGLKIWHKVINKITLLTSFLNPIIFSLRQRNLKKAIRANCRIKCKD</sequence>
<evidence type="ECO:0000256" key="4">
    <source>
        <dbReference type="ARBA" id="ARBA00022989"/>
    </source>
</evidence>
<keyword evidence="8" id="KW-0807">Transducer</keyword>
<proteinExistence type="predicted"/>
<keyword evidence="5" id="KW-0297">G-protein coupled receptor</keyword>
<dbReference type="InterPro" id="IPR017452">
    <property type="entry name" value="GPCR_Rhodpsn_7TM"/>
</dbReference>
<evidence type="ECO:0000256" key="6">
    <source>
        <dbReference type="ARBA" id="ARBA00023136"/>
    </source>
</evidence>
<dbReference type="SUPFAM" id="SSF81321">
    <property type="entry name" value="Family A G protein-coupled receptor-like"/>
    <property type="match status" value="1"/>
</dbReference>
<evidence type="ECO:0000256" key="3">
    <source>
        <dbReference type="ARBA" id="ARBA00022692"/>
    </source>
</evidence>
<keyword evidence="2" id="KW-1003">Cell membrane</keyword>
<keyword evidence="3 9" id="KW-0812">Transmembrane</keyword>
<keyword evidence="7" id="KW-0675">Receptor</keyword>
<evidence type="ECO:0000256" key="7">
    <source>
        <dbReference type="ARBA" id="ARBA00023170"/>
    </source>
</evidence>